<reference evidence="2 3" key="1">
    <citation type="journal article" date="2021" name="Int. J. Syst. Evol. Microbiol.">
        <title>Streptococcus vicugnae sp. nov., isolated from faeces of alpacas (Vicugna pacos) and cattle (Bos taurus), Streptococcus zalophi sp. nov., and Streptococcus pacificus sp. nov., isolated from respiratory tract of California sea lions (Zalophus californianus).</title>
        <authorList>
            <person name="Volokhov D.V."/>
            <person name="Zagorodnyaya T.A."/>
            <person name="Shen Z."/>
            <person name="Blom J."/>
            <person name="Furtak V.A."/>
            <person name="Eisenberg T."/>
            <person name="Fan P."/>
            <person name="Jeong K.C."/>
            <person name="Gao Y."/>
            <person name="Zhang S."/>
            <person name="Amselle M."/>
        </authorList>
    </citation>
    <scope>NUCLEOTIDE SEQUENCE [LARGE SCALE GENOMIC DNA]</scope>
    <source>
        <strain evidence="2 3">CSL7591</strain>
    </source>
</reference>
<dbReference type="CDD" id="cd07067">
    <property type="entry name" value="HP_PGM_like"/>
    <property type="match status" value="1"/>
</dbReference>
<evidence type="ECO:0000256" key="1">
    <source>
        <dbReference type="ARBA" id="ARBA00022801"/>
    </source>
</evidence>
<name>A0ABS0ZGP7_9STRE</name>
<dbReference type="SMART" id="SM00855">
    <property type="entry name" value="PGAM"/>
    <property type="match status" value="1"/>
</dbReference>
<dbReference type="InterPro" id="IPR013078">
    <property type="entry name" value="His_Pase_superF_clade-1"/>
</dbReference>
<gene>
    <name evidence="2" type="ORF">JHK62_00665</name>
</gene>
<keyword evidence="1" id="KW-0378">Hydrolase</keyword>
<dbReference type="PANTHER" id="PTHR46517:SF1">
    <property type="entry name" value="FRUCTOSE-2,6-BISPHOSPHATASE TIGAR"/>
    <property type="match status" value="1"/>
</dbReference>
<dbReference type="PANTHER" id="PTHR46517">
    <property type="entry name" value="FRUCTOSE-2,6-BISPHOSPHATASE TIGAR"/>
    <property type="match status" value="1"/>
</dbReference>
<dbReference type="SUPFAM" id="SSF53254">
    <property type="entry name" value="Phosphoglycerate mutase-like"/>
    <property type="match status" value="1"/>
</dbReference>
<dbReference type="Pfam" id="PF00300">
    <property type="entry name" value="His_Phos_1"/>
    <property type="match status" value="1"/>
</dbReference>
<dbReference type="InterPro" id="IPR051695">
    <property type="entry name" value="Phosphoglycerate_Mutase"/>
</dbReference>
<dbReference type="Gene3D" id="3.40.50.1240">
    <property type="entry name" value="Phosphoglycerate mutase-like"/>
    <property type="match status" value="1"/>
</dbReference>
<protein>
    <submittedName>
        <fullName evidence="2">Histidine phosphatase family protein</fullName>
    </submittedName>
</protein>
<organism evidence="2 3">
    <name type="scientific">Streptococcus pacificus</name>
    <dbReference type="NCBI Taxonomy" id="2740577"/>
    <lineage>
        <taxon>Bacteria</taxon>
        <taxon>Bacillati</taxon>
        <taxon>Bacillota</taxon>
        <taxon>Bacilli</taxon>
        <taxon>Lactobacillales</taxon>
        <taxon>Streptococcaceae</taxon>
        <taxon>Streptococcus</taxon>
    </lineage>
</organism>
<comment type="caution">
    <text evidence="2">The sequence shown here is derived from an EMBL/GenBank/DDBJ whole genome shotgun (WGS) entry which is preliminary data.</text>
</comment>
<dbReference type="RefSeq" id="WP_199574761.1">
    <property type="nucleotide sequence ID" value="NZ_JAENBO010000001.1"/>
</dbReference>
<accession>A0ABS0ZGP7</accession>
<dbReference type="Proteomes" id="UP000653045">
    <property type="component" value="Unassembled WGS sequence"/>
</dbReference>
<keyword evidence="3" id="KW-1185">Reference proteome</keyword>
<evidence type="ECO:0000313" key="2">
    <source>
        <dbReference type="EMBL" id="MBJ8325193.1"/>
    </source>
</evidence>
<sequence>MKLYFIRHGKTYSNLEGRFQGSTMDSELLPEAYDDLNLLGQELRHIKFDEVYSSDLPRAIKSTEVILENNDYLHSFQTKEKLREWYLGSLEGKKISIAKAIYPKQIKAFYHNLAQFSPSVFDAETLYQVTHRIIDVIQSLDKNHDNVLIVGHGASLSATIHCLLGYEPSEFKKLGHLDNASLTILETTNLKDYQLIEWNNTNHLEMIEETLVTPN</sequence>
<evidence type="ECO:0000313" key="3">
    <source>
        <dbReference type="Proteomes" id="UP000653045"/>
    </source>
</evidence>
<proteinExistence type="predicted"/>
<dbReference type="EMBL" id="JAENBO010000001">
    <property type="protein sequence ID" value="MBJ8325193.1"/>
    <property type="molecule type" value="Genomic_DNA"/>
</dbReference>
<dbReference type="InterPro" id="IPR029033">
    <property type="entry name" value="His_PPase_superfam"/>
</dbReference>